<evidence type="ECO:0000313" key="10">
    <source>
        <dbReference type="EMBL" id="KAG7095828.1"/>
    </source>
</evidence>
<feature type="active site" description="Proton donor" evidence="5">
    <location>
        <position position="534"/>
    </location>
</feature>
<dbReference type="Proteomes" id="UP001049176">
    <property type="component" value="Chromosome 3"/>
</dbReference>
<dbReference type="GO" id="GO:0050660">
    <property type="term" value="F:flavin adenine dinucleotide binding"/>
    <property type="evidence" value="ECO:0007669"/>
    <property type="project" value="InterPro"/>
</dbReference>
<proteinExistence type="inferred from homology"/>
<dbReference type="InterPro" id="IPR000172">
    <property type="entry name" value="GMC_OxRdtase_N"/>
</dbReference>
<dbReference type="Pfam" id="PF05199">
    <property type="entry name" value="GMC_oxred_C"/>
    <property type="match status" value="1"/>
</dbReference>
<dbReference type="Pfam" id="PF00732">
    <property type="entry name" value="GMC_oxred_N"/>
    <property type="match status" value="1"/>
</dbReference>
<dbReference type="Gene3D" id="3.30.560.10">
    <property type="entry name" value="Glucose Oxidase, domain 3"/>
    <property type="match status" value="1"/>
</dbReference>
<comment type="similarity">
    <text evidence="2">Belongs to the GMC oxidoreductase family.</text>
</comment>
<evidence type="ECO:0000256" key="1">
    <source>
        <dbReference type="ARBA" id="ARBA00001974"/>
    </source>
</evidence>
<feature type="binding site" evidence="6">
    <location>
        <position position="568"/>
    </location>
    <ligand>
        <name>FAD</name>
        <dbReference type="ChEBI" id="CHEBI:57692"/>
    </ligand>
</feature>
<feature type="domain" description="Glucose-methanol-choline oxidoreductase N-terminal" evidence="8">
    <location>
        <begin position="37"/>
        <end position="350"/>
    </location>
</feature>
<evidence type="ECO:0000259" key="8">
    <source>
        <dbReference type="Pfam" id="PF00732"/>
    </source>
</evidence>
<dbReference type="PANTHER" id="PTHR11552">
    <property type="entry name" value="GLUCOSE-METHANOL-CHOLINE GMC OXIDOREDUCTASE"/>
    <property type="match status" value="1"/>
</dbReference>
<evidence type="ECO:0000256" key="2">
    <source>
        <dbReference type="ARBA" id="ARBA00010790"/>
    </source>
</evidence>
<name>A0A9P7S647_9AGAR</name>
<evidence type="ECO:0000256" key="6">
    <source>
        <dbReference type="PIRSR" id="PIRSR000137-2"/>
    </source>
</evidence>
<dbReference type="GO" id="GO:0016614">
    <property type="term" value="F:oxidoreductase activity, acting on CH-OH group of donors"/>
    <property type="evidence" value="ECO:0007669"/>
    <property type="project" value="InterPro"/>
</dbReference>
<dbReference type="SUPFAM" id="SSF54373">
    <property type="entry name" value="FAD-linked reductases, C-terminal domain"/>
    <property type="match status" value="1"/>
</dbReference>
<feature type="chain" id="PRO_5040129551" evidence="7">
    <location>
        <begin position="23"/>
        <end position="600"/>
    </location>
</feature>
<evidence type="ECO:0000259" key="9">
    <source>
        <dbReference type="Pfam" id="PF05199"/>
    </source>
</evidence>
<evidence type="ECO:0000256" key="4">
    <source>
        <dbReference type="ARBA" id="ARBA00022827"/>
    </source>
</evidence>
<accession>A0A9P7S647</accession>
<protein>
    <submittedName>
        <fullName evidence="10">Uncharacterized protein</fullName>
    </submittedName>
</protein>
<reference evidence="10" key="1">
    <citation type="journal article" date="2021" name="Genome Biol. Evol.">
        <title>The assembled and annotated genome of the fairy-ring fungus Marasmius oreades.</title>
        <authorList>
            <person name="Hiltunen M."/>
            <person name="Ament-Velasquez S.L."/>
            <person name="Johannesson H."/>
        </authorList>
    </citation>
    <scope>NUCLEOTIDE SEQUENCE</scope>
    <source>
        <strain evidence="10">03SP1</strain>
    </source>
</reference>
<dbReference type="Gene3D" id="3.50.50.60">
    <property type="entry name" value="FAD/NAD(P)-binding domain"/>
    <property type="match status" value="1"/>
</dbReference>
<dbReference type="OrthoDB" id="269227at2759"/>
<dbReference type="InterPro" id="IPR012132">
    <property type="entry name" value="GMC_OxRdtase"/>
</dbReference>
<keyword evidence="11" id="KW-1185">Reference proteome</keyword>
<evidence type="ECO:0000256" key="5">
    <source>
        <dbReference type="PIRSR" id="PIRSR000137-1"/>
    </source>
</evidence>
<feature type="binding site" evidence="6">
    <location>
        <position position="267"/>
    </location>
    <ligand>
        <name>FAD</name>
        <dbReference type="ChEBI" id="CHEBI:57692"/>
    </ligand>
</feature>
<keyword evidence="3" id="KW-0285">Flavoprotein</keyword>
<gene>
    <name evidence="10" type="ORF">E1B28_006523</name>
</gene>
<keyword evidence="7" id="KW-0732">Signal</keyword>
<feature type="signal peptide" evidence="7">
    <location>
        <begin position="1"/>
        <end position="22"/>
    </location>
</feature>
<feature type="domain" description="Glucose-methanol-choline oxidoreductase C-terminal" evidence="9">
    <location>
        <begin position="453"/>
        <end position="587"/>
    </location>
</feature>
<dbReference type="SUPFAM" id="SSF51905">
    <property type="entry name" value="FAD/NAD(P)-binding domain"/>
    <property type="match status" value="1"/>
</dbReference>
<dbReference type="InterPro" id="IPR007867">
    <property type="entry name" value="GMC_OxRtase_C"/>
</dbReference>
<sequence length="600" mass="65391">MGTCPPFYILLILGLLSSPARGTIFDNAHGIPAGKKYDFIVIGSGAGGAVIANRLTENPATSVLVIEAGVSDKDQLNITVPFYTTRLSPNTPFDWNFTTVPQTHLNNRVLTYNRGFALGGSTTINSMAYTRGTIDDWDRLAKLSGDQGWSWDSIFPKYVFKNEILTPPADGHDVMENLDPAFHGTVGITGTSPPGFPTSIDDKVLVTTQELNGEFPFNHEPNSGKHLGVGWQIVTARGGERSSSSTSYLGPKFVVRPNLDIVLNTRVTRILPENGGNGDLTIRTVEYAQTADGQRQTLKASKEVILAGGVIGTPHILLHSGIGPAQTLSKLGIASLVDNPSVGGNFTDHPGISQAWFVNSTDTWELAVRDPKVAAAQLVEWEKSRTGPLTRPVQSQLGWLRLPENAKIFQQFEDPSAGPNSAHFEILFANGLSDFPTPPKGNFMSILTAVVAPLSRGFVHINSVNPFDKPVVDTNFMESEFDLFTMRESLLAARRFLKASVWKGYILEPFQHSNSETEEELNEYIRNNARPFWHGVGTASMTPEDASYGVVNPDLKLKGVKGVRVVDGSVFPLVPTAHTQAPIYILAERAADIIKKEWDL</sequence>
<comment type="caution">
    <text evidence="10">The sequence shown here is derived from an EMBL/GenBank/DDBJ whole genome shotgun (WGS) entry which is preliminary data.</text>
</comment>
<evidence type="ECO:0000313" key="11">
    <source>
        <dbReference type="Proteomes" id="UP001049176"/>
    </source>
</evidence>
<organism evidence="10 11">
    <name type="scientific">Marasmius oreades</name>
    <name type="common">fairy-ring Marasmius</name>
    <dbReference type="NCBI Taxonomy" id="181124"/>
    <lineage>
        <taxon>Eukaryota</taxon>
        <taxon>Fungi</taxon>
        <taxon>Dikarya</taxon>
        <taxon>Basidiomycota</taxon>
        <taxon>Agaricomycotina</taxon>
        <taxon>Agaricomycetes</taxon>
        <taxon>Agaricomycetidae</taxon>
        <taxon>Agaricales</taxon>
        <taxon>Marasmiineae</taxon>
        <taxon>Marasmiaceae</taxon>
        <taxon>Marasmius</taxon>
    </lineage>
</organism>
<dbReference type="KEGG" id="more:E1B28_006523"/>
<dbReference type="InterPro" id="IPR036188">
    <property type="entry name" value="FAD/NAD-bd_sf"/>
</dbReference>
<dbReference type="RefSeq" id="XP_043012298.1">
    <property type="nucleotide sequence ID" value="XM_043151205.1"/>
</dbReference>
<keyword evidence="4 6" id="KW-0274">FAD</keyword>
<dbReference type="AlphaFoldDB" id="A0A9P7S647"/>
<evidence type="ECO:0000256" key="3">
    <source>
        <dbReference type="ARBA" id="ARBA00022630"/>
    </source>
</evidence>
<comment type="cofactor">
    <cofactor evidence="1 6">
        <name>FAD</name>
        <dbReference type="ChEBI" id="CHEBI:57692"/>
    </cofactor>
</comment>
<feature type="active site" description="Proton acceptor" evidence="5">
    <location>
        <position position="578"/>
    </location>
</feature>
<dbReference type="PIRSF" id="PIRSF000137">
    <property type="entry name" value="Alcohol_oxidase"/>
    <property type="match status" value="1"/>
</dbReference>
<evidence type="ECO:0000256" key="7">
    <source>
        <dbReference type="SAM" id="SignalP"/>
    </source>
</evidence>
<dbReference type="PANTHER" id="PTHR11552:SF147">
    <property type="entry name" value="CHOLINE DEHYDROGENASE, MITOCHONDRIAL"/>
    <property type="match status" value="1"/>
</dbReference>
<dbReference type="GeneID" id="66075599"/>
<feature type="binding site" evidence="6">
    <location>
        <begin position="533"/>
        <end position="534"/>
    </location>
    <ligand>
        <name>FAD</name>
        <dbReference type="ChEBI" id="CHEBI:57692"/>
    </ligand>
</feature>
<dbReference type="EMBL" id="CM032183">
    <property type="protein sequence ID" value="KAG7095828.1"/>
    <property type="molecule type" value="Genomic_DNA"/>
</dbReference>